<dbReference type="Proteomes" id="UP000022082">
    <property type="component" value="Unassembled WGS sequence"/>
</dbReference>
<evidence type="ECO:0000313" key="2">
    <source>
        <dbReference type="EMBL" id="EXZ31245.1"/>
    </source>
</evidence>
<gene>
    <name evidence="2" type="ORF">M136_5006</name>
</gene>
<evidence type="ECO:0000313" key="3">
    <source>
        <dbReference type="Proteomes" id="UP000022082"/>
    </source>
</evidence>
<organism evidence="2 3">
    <name type="scientific">Bacteroides fragilis str. S36L11</name>
    <dbReference type="NCBI Taxonomy" id="1339327"/>
    <lineage>
        <taxon>Bacteria</taxon>
        <taxon>Pseudomonadati</taxon>
        <taxon>Bacteroidota</taxon>
        <taxon>Bacteroidia</taxon>
        <taxon>Bacteroidales</taxon>
        <taxon>Bacteroidaceae</taxon>
        <taxon>Bacteroides</taxon>
    </lineage>
</organism>
<name>A0A015XAZ1_BACFG</name>
<accession>A0A015XAZ1</accession>
<dbReference type="RefSeq" id="WP_005819498.1">
    <property type="nucleotide sequence ID" value="NZ_JGDJ01000060.1"/>
</dbReference>
<evidence type="ECO:0000256" key="1">
    <source>
        <dbReference type="SAM" id="Phobius"/>
    </source>
</evidence>
<dbReference type="AlphaFoldDB" id="A0A015XAZ1"/>
<sequence>MLIMLCNITEWISIGVDILMGGLVAFVLAYTVPKKLNDDRALKDFFIDEMRTLKKEYNDFCKNMCLGKITSSDITETFKQISMRIADVERCVNRELDIDVSIQSYVTDCQILVTNSDEINEMFRDSAVTFVRNTKNQISSKQDIFNRNIMSAIANINRANKKTK</sequence>
<proteinExistence type="predicted"/>
<comment type="caution">
    <text evidence="2">The sequence shown here is derived from an EMBL/GenBank/DDBJ whole genome shotgun (WGS) entry which is preliminary data.</text>
</comment>
<keyword evidence="1" id="KW-0812">Transmembrane</keyword>
<reference evidence="2 3" key="1">
    <citation type="submission" date="2014-02" db="EMBL/GenBank/DDBJ databases">
        <authorList>
            <person name="Sears C."/>
            <person name="Carroll K."/>
            <person name="Sack B.R."/>
            <person name="Qadri F."/>
            <person name="Myers L.L."/>
            <person name="Chung G.-T."/>
            <person name="Escheverria P."/>
            <person name="Fraser C.M."/>
            <person name="Sadzewicz L."/>
            <person name="Shefchek K.A."/>
            <person name="Tallon L."/>
            <person name="Das S.P."/>
            <person name="Daugherty S."/>
            <person name="Mongodin E.F."/>
        </authorList>
    </citation>
    <scope>NUCLEOTIDE SEQUENCE [LARGE SCALE GENOMIC DNA]</scope>
    <source>
        <strain evidence="2 3">S36L11</strain>
    </source>
</reference>
<keyword evidence="1" id="KW-0472">Membrane</keyword>
<dbReference type="EMBL" id="JGDJ01000060">
    <property type="protein sequence ID" value="EXZ31245.1"/>
    <property type="molecule type" value="Genomic_DNA"/>
</dbReference>
<keyword evidence="1" id="KW-1133">Transmembrane helix</keyword>
<protein>
    <submittedName>
        <fullName evidence="2">Uncharacterized protein</fullName>
    </submittedName>
</protein>
<feature type="transmembrane region" description="Helical" evidence="1">
    <location>
        <begin position="12"/>
        <end position="32"/>
    </location>
</feature>